<proteinExistence type="predicted"/>
<organism evidence="1 2">
    <name type="scientific">Microcystis aeruginosa PCC 9809</name>
    <dbReference type="NCBI Taxonomy" id="1160285"/>
    <lineage>
        <taxon>Bacteria</taxon>
        <taxon>Bacillati</taxon>
        <taxon>Cyanobacteriota</taxon>
        <taxon>Cyanophyceae</taxon>
        <taxon>Oscillatoriophycideae</taxon>
        <taxon>Chroococcales</taxon>
        <taxon>Microcystaceae</taxon>
        <taxon>Microcystis</taxon>
    </lineage>
</organism>
<reference evidence="1 2" key="1">
    <citation type="submission" date="2012-04" db="EMBL/GenBank/DDBJ databases">
        <authorList>
            <person name="Genoscope - CEA"/>
        </authorList>
    </citation>
    <scope>NUCLEOTIDE SEQUENCE [LARGE SCALE GENOMIC DNA]</scope>
    <source>
        <strain evidence="1 2">9809</strain>
    </source>
</reference>
<name>I4I6S9_MICAE</name>
<dbReference type="AlphaFoldDB" id="I4I6S9"/>
<protein>
    <recommendedName>
        <fullName evidence="3">Carbonic anhydrase</fullName>
    </recommendedName>
</protein>
<dbReference type="EMBL" id="CAIO01000699">
    <property type="protein sequence ID" value="CCI30003.1"/>
    <property type="molecule type" value="Genomic_DNA"/>
</dbReference>
<evidence type="ECO:0008006" key="3">
    <source>
        <dbReference type="Google" id="ProtNLM"/>
    </source>
</evidence>
<dbReference type="HOGENOM" id="CLU_3272798_0_0_3"/>
<evidence type="ECO:0000313" key="2">
    <source>
        <dbReference type="Proteomes" id="UP000004775"/>
    </source>
</evidence>
<dbReference type="Proteomes" id="UP000004775">
    <property type="component" value="Unassembled WGS sequence"/>
</dbReference>
<comment type="caution">
    <text evidence="1">The sequence shown here is derived from an EMBL/GenBank/DDBJ whole genome shotgun (WGS) entry which is preliminary data.</text>
</comment>
<evidence type="ECO:0000313" key="1">
    <source>
        <dbReference type="EMBL" id="CCI30003.1"/>
    </source>
</evidence>
<gene>
    <name evidence="1" type="ORF">MICAH_7280001</name>
</gene>
<accession>I4I6S9</accession>
<sequence>MSLHGWIFRIETGEVLAYDPILHDFVPPQRSIPLSNFFLGR</sequence>